<evidence type="ECO:0000313" key="6">
    <source>
        <dbReference type="EMBL" id="RVU41752.1"/>
    </source>
</evidence>
<feature type="transmembrane region" description="Helical" evidence="4">
    <location>
        <begin position="43"/>
        <end position="63"/>
    </location>
</feature>
<dbReference type="Pfam" id="PF12833">
    <property type="entry name" value="HTH_18"/>
    <property type="match status" value="1"/>
</dbReference>
<dbReference type="SUPFAM" id="SSF46689">
    <property type="entry name" value="Homeodomain-like"/>
    <property type="match status" value="1"/>
</dbReference>
<dbReference type="EMBL" id="SACS01000001">
    <property type="protein sequence ID" value="RVU41752.1"/>
    <property type="molecule type" value="Genomic_DNA"/>
</dbReference>
<feature type="transmembrane region" description="Helical" evidence="4">
    <location>
        <begin position="12"/>
        <end position="31"/>
    </location>
</feature>
<keyword evidence="2" id="KW-0238">DNA-binding</keyword>
<dbReference type="InterPro" id="IPR018060">
    <property type="entry name" value="HTH_AraC"/>
</dbReference>
<dbReference type="GO" id="GO:0003700">
    <property type="term" value="F:DNA-binding transcription factor activity"/>
    <property type="evidence" value="ECO:0007669"/>
    <property type="project" value="InterPro"/>
</dbReference>
<evidence type="ECO:0000256" key="1">
    <source>
        <dbReference type="ARBA" id="ARBA00023015"/>
    </source>
</evidence>
<dbReference type="PANTHER" id="PTHR43280:SF2">
    <property type="entry name" value="HTH-TYPE TRANSCRIPTIONAL REGULATOR EXSA"/>
    <property type="match status" value="1"/>
</dbReference>
<dbReference type="InterPro" id="IPR018062">
    <property type="entry name" value="HTH_AraC-typ_CS"/>
</dbReference>
<feature type="transmembrane region" description="Helical" evidence="4">
    <location>
        <begin position="101"/>
        <end position="123"/>
    </location>
</feature>
<dbReference type="Proteomes" id="UP000283077">
    <property type="component" value="Unassembled WGS sequence"/>
</dbReference>
<dbReference type="PROSITE" id="PS00041">
    <property type="entry name" value="HTH_ARAC_FAMILY_1"/>
    <property type="match status" value="1"/>
</dbReference>
<keyword evidence="3" id="KW-0804">Transcription</keyword>
<dbReference type="GO" id="GO:0043565">
    <property type="term" value="F:sequence-specific DNA binding"/>
    <property type="evidence" value="ECO:0007669"/>
    <property type="project" value="InterPro"/>
</dbReference>
<feature type="transmembrane region" description="Helical" evidence="4">
    <location>
        <begin position="69"/>
        <end position="89"/>
    </location>
</feature>
<dbReference type="RefSeq" id="WP_127697144.1">
    <property type="nucleotide sequence ID" value="NZ_SACS01000001.1"/>
</dbReference>
<evidence type="ECO:0000256" key="2">
    <source>
        <dbReference type="ARBA" id="ARBA00023125"/>
    </source>
</evidence>
<keyword evidence="1" id="KW-0805">Transcription regulation</keyword>
<dbReference type="AlphaFoldDB" id="A0A437R4U3"/>
<feature type="transmembrane region" description="Helical" evidence="4">
    <location>
        <begin position="168"/>
        <end position="185"/>
    </location>
</feature>
<proteinExistence type="predicted"/>
<dbReference type="PROSITE" id="PS01124">
    <property type="entry name" value="HTH_ARAC_FAMILY_2"/>
    <property type="match status" value="1"/>
</dbReference>
<feature type="transmembrane region" description="Helical" evidence="4">
    <location>
        <begin position="129"/>
        <end position="148"/>
    </location>
</feature>
<feature type="domain" description="HTH araC/xylS-type" evidence="5">
    <location>
        <begin position="233"/>
        <end position="339"/>
    </location>
</feature>
<accession>A0A437R4U3</accession>
<feature type="transmembrane region" description="Helical" evidence="4">
    <location>
        <begin position="191"/>
        <end position="212"/>
    </location>
</feature>
<gene>
    <name evidence="6" type="ORF">EOE67_00710</name>
</gene>
<evidence type="ECO:0000256" key="4">
    <source>
        <dbReference type="SAM" id="Phobius"/>
    </source>
</evidence>
<dbReference type="PANTHER" id="PTHR43280">
    <property type="entry name" value="ARAC-FAMILY TRANSCRIPTIONAL REGULATOR"/>
    <property type="match status" value="1"/>
</dbReference>
<evidence type="ECO:0000313" key="7">
    <source>
        <dbReference type="Proteomes" id="UP000283077"/>
    </source>
</evidence>
<reference evidence="6 7" key="1">
    <citation type="submission" date="2019-01" db="EMBL/GenBank/DDBJ databases">
        <authorList>
            <person name="Chen W.-M."/>
        </authorList>
    </citation>
    <scope>NUCLEOTIDE SEQUENCE [LARGE SCALE GENOMIC DNA]</scope>
    <source>
        <strain evidence="6 7">KYPC3</strain>
    </source>
</reference>
<evidence type="ECO:0000256" key="3">
    <source>
        <dbReference type="ARBA" id="ARBA00023163"/>
    </source>
</evidence>
<dbReference type="SMART" id="SM00342">
    <property type="entry name" value="HTH_ARAC"/>
    <property type="match status" value="1"/>
</dbReference>
<name>A0A437R4U3_9GAMM</name>
<dbReference type="OrthoDB" id="5762272at2"/>
<comment type="caution">
    <text evidence="6">The sequence shown here is derived from an EMBL/GenBank/DDBJ whole genome shotgun (WGS) entry which is preliminary data.</text>
</comment>
<sequence length="347" mass="38597">MLSQHMLSDHLLFFFSALGAFNGLALALYLWFSGKTSLAQRALAVLILMVSVRTGKSVAFFFLPDTPALVMQAGLTACLLIGPSLYFFIRTSLSNSTAFGRFELWHGSMLAVIAISLNLLWPYADHARIWHGPIVTTGNLLWLLYLIVSTAVLMQQRHRLPTGSARRLLLAVTTGLWLIWLAYYTSGFTSYIVGALSFSFVLYLCGAVAWAWRQGQAPVEPYQDRRIPAAEAATELQALADLMTRERLYLDPGLTLARLSRRLGLPQARLSQLLNDNNGTSFKQYVARLRVAETERLLLEPSGQTLEAIAEAAGFQSLSTFYAAFKKANGCTPALFRERHLSREQVI</sequence>
<keyword evidence="4" id="KW-0472">Membrane</keyword>
<keyword evidence="4" id="KW-0812">Transmembrane</keyword>
<dbReference type="InterPro" id="IPR009057">
    <property type="entry name" value="Homeodomain-like_sf"/>
</dbReference>
<organism evidence="6 7">
    <name type="scientific">Rheinheimera riviphila</name>
    <dbReference type="NCBI Taxonomy" id="1834037"/>
    <lineage>
        <taxon>Bacteria</taxon>
        <taxon>Pseudomonadati</taxon>
        <taxon>Pseudomonadota</taxon>
        <taxon>Gammaproteobacteria</taxon>
        <taxon>Chromatiales</taxon>
        <taxon>Chromatiaceae</taxon>
        <taxon>Rheinheimera</taxon>
    </lineage>
</organism>
<evidence type="ECO:0000259" key="5">
    <source>
        <dbReference type="PROSITE" id="PS01124"/>
    </source>
</evidence>
<keyword evidence="7" id="KW-1185">Reference proteome</keyword>
<keyword evidence="4" id="KW-1133">Transmembrane helix</keyword>
<protein>
    <submittedName>
        <fullName evidence="6">AraC family transcriptional regulator</fullName>
    </submittedName>
</protein>
<dbReference type="Gene3D" id="1.10.10.60">
    <property type="entry name" value="Homeodomain-like"/>
    <property type="match status" value="1"/>
</dbReference>